<proteinExistence type="predicted"/>
<dbReference type="InterPro" id="IPR029044">
    <property type="entry name" value="Nucleotide-diphossugar_trans"/>
</dbReference>
<accession>A0A6C0L9D3</accession>
<protein>
    <recommendedName>
        <fullName evidence="2">Glycosyltransferase 2-like domain-containing protein</fullName>
    </recommendedName>
</protein>
<sequence length="383" mass="44495">MTVVNNIEIDNIQYRRNVIKDAIANNEPIENKLNVIVVVSNPCLFARRYILLKEFVQRMELEESNINLYIVELAYGKQRFFVTDSNNKCHLQLRTEHPMWHKENMINVGIKKLLPADWKAVAWIDADIEFESPTWALDTLKILNGSKDIIQLFSHCVDMNQYGEAMNVFPSFGFQFTKQLPYSKKPVNFWHPGYAWACTRKTYERIGGLYEDAILGSGDNIMALSIIQKAKYAINEQYTEEYINSIFEFEKKTKLLRVGYVPGVIRHYYHGSKKNRNYGNRWKILVDNDYNPKRHITRDDNGIIVPSSQCPETLLTGIVDYFKSRNDDEMYEGGDYSKRIKSFTSMNSLTSNNEPQEDTRIVSTLFNAFDSFVNTGETEEDSV</sequence>
<reference evidence="1" key="1">
    <citation type="journal article" date="2020" name="Nature">
        <title>Giant virus diversity and host interactions through global metagenomics.</title>
        <authorList>
            <person name="Schulz F."/>
            <person name="Roux S."/>
            <person name="Paez-Espino D."/>
            <person name="Jungbluth S."/>
            <person name="Walsh D.A."/>
            <person name="Denef V.J."/>
            <person name="McMahon K.D."/>
            <person name="Konstantinidis K.T."/>
            <person name="Eloe-Fadrosh E.A."/>
            <person name="Kyrpides N.C."/>
            <person name="Woyke T."/>
        </authorList>
    </citation>
    <scope>NUCLEOTIDE SEQUENCE</scope>
    <source>
        <strain evidence="1">GVMAG-M-3300027759-42</strain>
    </source>
</reference>
<organism evidence="1">
    <name type="scientific">viral metagenome</name>
    <dbReference type="NCBI Taxonomy" id="1070528"/>
    <lineage>
        <taxon>unclassified sequences</taxon>
        <taxon>metagenomes</taxon>
        <taxon>organismal metagenomes</taxon>
    </lineage>
</organism>
<dbReference type="AlphaFoldDB" id="A0A6C0L9D3"/>
<evidence type="ECO:0008006" key="2">
    <source>
        <dbReference type="Google" id="ProtNLM"/>
    </source>
</evidence>
<dbReference type="EMBL" id="MN740446">
    <property type="protein sequence ID" value="QHU26910.1"/>
    <property type="molecule type" value="Genomic_DNA"/>
</dbReference>
<evidence type="ECO:0000313" key="1">
    <source>
        <dbReference type="EMBL" id="QHU26910.1"/>
    </source>
</evidence>
<dbReference type="SUPFAM" id="SSF53448">
    <property type="entry name" value="Nucleotide-diphospho-sugar transferases"/>
    <property type="match status" value="1"/>
</dbReference>
<name>A0A6C0L9D3_9ZZZZ</name>